<dbReference type="EMBL" id="GADI01001640">
    <property type="protein sequence ID" value="JAA72168.1"/>
    <property type="molecule type" value="mRNA"/>
</dbReference>
<keyword evidence="1" id="KW-0732">Signal</keyword>
<organism evidence="2">
    <name type="scientific">Ixodes ricinus</name>
    <name type="common">Common tick</name>
    <name type="synonym">Acarus ricinus</name>
    <dbReference type="NCBI Taxonomy" id="34613"/>
    <lineage>
        <taxon>Eukaryota</taxon>
        <taxon>Metazoa</taxon>
        <taxon>Ecdysozoa</taxon>
        <taxon>Arthropoda</taxon>
        <taxon>Chelicerata</taxon>
        <taxon>Arachnida</taxon>
        <taxon>Acari</taxon>
        <taxon>Parasitiformes</taxon>
        <taxon>Ixodida</taxon>
        <taxon>Ixodoidea</taxon>
        <taxon>Ixodidae</taxon>
        <taxon>Ixodinae</taxon>
        <taxon>Ixodes</taxon>
    </lineage>
</organism>
<accession>A0A0K8RMR9</accession>
<proteinExistence type="evidence at transcript level"/>
<name>A0A0K8RMR9_IXORI</name>
<protein>
    <submittedName>
        <fullName evidence="2">Putative ixodes 26 kDa salivary protein</fullName>
    </submittedName>
</protein>
<dbReference type="AlphaFoldDB" id="A0A0K8RMR9"/>
<sequence>MTVLTRALTFALFIVCFAAEPRSLSAIRRRGSGENTVTIAYLLDGNGFESKDASPNSEVNKWLRGVHQQAELALKNVTQVEIKFKISDLNLTDTELSEKLLSWTSKGSCGSDSLMHAGTVLGEIKLESMNWPVQPHIICVLTKQKLYQGDFINLLGYALHQTLCYTSVPMILTYQSSSDVIYTGNLLSELVLNSTRNDASTSWKEYFNECNRQQLFTYKYYKQNLRSFKSRRMVKKSTSKMQGQHKDY</sequence>
<evidence type="ECO:0000256" key="1">
    <source>
        <dbReference type="SAM" id="SignalP"/>
    </source>
</evidence>
<feature type="signal peptide" evidence="1">
    <location>
        <begin position="1"/>
        <end position="18"/>
    </location>
</feature>
<feature type="chain" id="PRO_5005518409" evidence="1">
    <location>
        <begin position="19"/>
        <end position="248"/>
    </location>
</feature>
<reference evidence="2" key="1">
    <citation type="submission" date="2012-12" db="EMBL/GenBank/DDBJ databases">
        <title>Identification and characterization of a phenylalanine ammonia-lyase gene family in Isatis indigotica Fort.</title>
        <authorList>
            <person name="Liu Q."/>
            <person name="Chen J."/>
            <person name="Zhou X."/>
            <person name="Di P."/>
            <person name="Xiao Y."/>
            <person name="Xuan H."/>
            <person name="Zhang L."/>
            <person name="Chen W."/>
        </authorList>
    </citation>
    <scope>NUCLEOTIDE SEQUENCE</scope>
    <source>
        <tissue evidence="2">Salivary gland</tissue>
    </source>
</reference>
<evidence type="ECO:0000313" key="2">
    <source>
        <dbReference type="EMBL" id="JAA72168.1"/>
    </source>
</evidence>